<evidence type="ECO:0000313" key="2">
    <source>
        <dbReference type="Proteomes" id="UP001171111"/>
    </source>
</evidence>
<keyword evidence="2" id="KW-1185">Reference proteome</keyword>
<comment type="caution">
    <text evidence="1">The sequence shown here is derived from an EMBL/GenBank/DDBJ whole genome shotgun (WGS) entry which is preliminary data.</text>
</comment>
<proteinExistence type="predicted"/>
<protein>
    <recommendedName>
        <fullName evidence="3">Holin</fullName>
    </recommendedName>
</protein>
<accession>A0ABT8T953</accession>
<sequence length="55" mass="6011">MLELLKNIGLGIFVNGAYALQFTENTFEGFLGSLEGIITMLFAIYTPKVLKGGKK</sequence>
<name>A0ABT8T953_9BACT</name>
<dbReference type="EMBL" id="JAULJQ010000018">
    <property type="protein sequence ID" value="MDO2410118.1"/>
    <property type="molecule type" value="Genomic_DNA"/>
</dbReference>
<evidence type="ECO:0000313" key="1">
    <source>
        <dbReference type="EMBL" id="MDO2410118.1"/>
    </source>
</evidence>
<dbReference type="RefSeq" id="WP_302244909.1">
    <property type="nucleotide sequence ID" value="NZ_JAULJQ010000018.1"/>
</dbReference>
<gene>
    <name evidence="1" type="ORF">Q2362_08480</name>
</gene>
<dbReference type="Proteomes" id="UP001171111">
    <property type="component" value="Unassembled WGS sequence"/>
</dbReference>
<reference evidence="1 2" key="1">
    <citation type="submission" date="2023-06" db="EMBL/GenBank/DDBJ databases">
        <title>Campylobacter magnum sp. nov., isolated from cecal contents of domestic pigs (Sus scrofa domesticus).</title>
        <authorList>
            <person name="Papic B."/>
            <person name="Gruntar I."/>
        </authorList>
    </citation>
    <scope>NUCLEOTIDE SEQUENCE [LARGE SCALE GENOMIC DNA]</scope>
    <source>
        <strain evidence="2">34484-21</strain>
    </source>
</reference>
<organism evidence="1 2">
    <name type="scientific">Campylobacter magnus</name>
    <dbReference type="NCBI Taxonomy" id="3026462"/>
    <lineage>
        <taxon>Bacteria</taxon>
        <taxon>Pseudomonadati</taxon>
        <taxon>Campylobacterota</taxon>
        <taxon>Epsilonproteobacteria</taxon>
        <taxon>Campylobacterales</taxon>
        <taxon>Campylobacteraceae</taxon>
        <taxon>Campylobacter</taxon>
    </lineage>
</organism>
<evidence type="ECO:0008006" key="3">
    <source>
        <dbReference type="Google" id="ProtNLM"/>
    </source>
</evidence>